<dbReference type="Pfam" id="PF01568">
    <property type="entry name" value="Molydop_binding"/>
    <property type="match status" value="1"/>
</dbReference>
<dbReference type="InterPro" id="IPR006656">
    <property type="entry name" value="Mopterin_OxRdtase"/>
</dbReference>
<keyword evidence="3" id="KW-0408">Iron</keyword>
<dbReference type="AlphaFoldDB" id="A0A6J7ITP8"/>
<dbReference type="Pfam" id="PF00384">
    <property type="entry name" value="Molybdopterin"/>
    <property type="match status" value="1"/>
</dbReference>
<evidence type="ECO:0000313" key="7">
    <source>
        <dbReference type="EMBL" id="CAB4934200.1"/>
    </source>
</evidence>
<name>A0A6J7ITP8_9ZZZZ</name>
<comment type="similarity">
    <text evidence="1">Belongs to the prokaryotic molybdopterin-containing oxidoreductase family.</text>
</comment>
<accession>A0A6J7ITP8</accession>
<gene>
    <name evidence="7" type="ORF">UFOPK3543_02849</name>
</gene>
<evidence type="ECO:0000256" key="4">
    <source>
        <dbReference type="ARBA" id="ARBA00023014"/>
    </source>
</evidence>
<dbReference type="PANTHER" id="PTHR43742">
    <property type="entry name" value="TRIMETHYLAMINE-N-OXIDE REDUCTASE"/>
    <property type="match status" value="1"/>
</dbReference>
<dbReference type="InterPro" id="IPR006657">
    <property type="entry name" value="MoPterin_dinucl-bd_dom"/>
</dbReference>
<dbReference type="EMBL" id="CAFBMH010000164">
    <property type="protein sequence ID" value="CAB4934200.1"/>
    <property type="molecule type" value="Genomic_DNA"/>
</dbReference>
<dbReference type="GO" id="GO:0046872">
    <property type="term" value="F:metal ion binding"/>
    <property type="evidence" value="ECO:0007669"/>
    <property type="project" value="UniProtKB-KW"/>
</dbReference>
<reference evidence="7" key="1">
    <citation type="submission" date="2020-05" db="EMBL/GenBank/DDBJ databases">
        <authorList>
            <person name="Chiriac C."/>
            <person name="Salcher M."/>
            <person name="Ghai R."/>
            <person name="Kavagutti S V."/>
        </authorList>
    </citation>
    <scope>NUCLEOTIDE SEQUENCE</scope>
</reference>
<feature type="domain" description="Molybdopterin oxidoreductase" evidence="5">
    <location>
        <begin position="43"/>
        <end position="368"/>
    </location>
</feature>
<dbReference type="GO" id="GO:0043546">
    <property type="term" value="F:molybdopterin cofactor binding"/>
    <property type="evidence" value="ECO:0007669"/>
    <property type="project" value="InterPro"/>
</dbReference>
<evidence type="ECO:0000259" key="6">
    <source>
        <dbReference type="Pfam" id="PF01568"/>
    </source>
</evidence>
<dbReference type="InterPro" id="IPR009010">
    <property type="entry name" value="Asp_de-COase-like_dom_sf"/>
</dbReference>
<dbReference type="GO" id="GO:0016491">
    <property type="term" value="F:oxidoreductase activity"/>
    <property type="evidence" value="ECO:0007669"/>
    <property type="project" value="InterPro"/>
</dbReference>
<keyword evidence="2" id="KW-0479">Metal-binding</keyword>
<dbReference type="GO" id="GO:0051536">
    <property type="term" value="F:iron-sulfur cluster binding"/>
    <property type="evidence" value="ECO:0007669"/>
    <property type="project" value="UniProtKB-KW"/>
</dbReference>
<evidence type="ECO:0000256" key="3">
    <source>
        <dbReference type="ARBA" id="ARBA00023004"/>
    </source>
</evidence>
<proteinExistence type="inferred from homology"/>
<evidence type="ECO:0000256" key="1">
    <source>
        <dbReference type="ARBA" id="ARBA00010312"/>
    </source>
</evidence>
<evidence type="ECO:0000256" key="2">
    <source>
        <dbReference type="ARBA" id="ARBA00022723"/>
    </source>
</evidence>
<dbReference type="Gene3D" id="3.40.50.740">
    <property type="match status" value="1"/>
</dbReference>
<dbReference type="SUPFAM" id="SSF53706">
    <property type="entry name" value="Formate dehydrogenase/DMSO reductase, domains 1-3"/>
    <property type="match status" value="1"/>
</dbReference>
<dbReference type="Gene3D" id="2.40.40.20">
    <property type="match status" value="1"/>
</dbReference>
<dbReference type="PANTHER" id="PTHR43742:SF6">
    <property type="entry name" value="OXIDOREDUCTASE YYAE-RELATED"/>
    <property type="match status" value="1"/>
</dbReference>
<sequence length="583" mass="62784">MAFRLFQALGTKSRYSAVTIDTPCRPLVCDQLSGNAGLMPCIDEETAGLTILVGTNPVVSHGHTTSLPDPVNRLRALAAGPRELWVIDPRRTESARLATRHLAPRPGTDHAIFAFAIRSLLTDGGADLPYLERHATEADVHALRMAVEPFDLARATEETGLEADELTDLVAAIRRHRRLGAMTGTGTTMSAVANSTEWLVWALQIITGSYEQPGGLWFHPGFLRCFDRRNLRPSGPDLVRWPGPPSRPDLPGFYGEYPCAAMVDEIESGNLRALIVIGGNPASSLPDTPRVAAALASLDVLAVADVVHSDTAKFATHVLPCAGQLERADVPDYVDQYYPVVASQHTVAVVAPGADRKPLWWIAARLGEHLGHRLLPNDLALDEVTDDILLDAYSGRGRLPLDTLREAPTAVIAEGPVRGWVHERVLPEGRWRLAPRALIDDLARVATTTRRAARSSSPDDELVLIPRRLLRTLNSQLRDTQARGGRLEVATVLLHPTDALARGISHGDRVRVHSATGEVFASASVDASIREGVVSLPHGFAEPAVGRLTSGAVDTDPMTGMVRLSGLHVRVTPAPTGVSTPSS</sequence>
<protein>
    <submittedName>
        <fullName evidence="7">Unannotated protein</fullName>
    </submittedName>
</protein>
<feature type="domain" description="Molybdopterin dinucleotide-binding" evidence="6">
    <location>
        <begin position="462"/>
        <end position="562"/>
    </location>
</feature>
<evidence type="ECO:0000259" key="5">
    <source>
        <dbReference type="Pfam" id="PF00384"/>
    </source>
</evidence>
<keyword evidence="4" id="KW-0411">Iron-sulfur</keyword>
<dbReference type="InterPro" id="IPR050612">
    <property type="entry name" value="Prok_Mopterin_Oxidored"/>
</dbReference>
<dbReference type="SUPFAM" id="SSF50692">
    <property type="entry name" value="ADC-like"/>
    <property type="match status" value="1"/>
</dbReference>
<dbReference type="Gene3D" id="3.40.228.10">
    <property type="entry name" value="Dimethylsulfoxide Reductase, domain 2"/>
    <property type="match status" value="1"/>
</dbReference>
<organism evidence="7">
    <name type="scientific">freshwater metagenome</name>
    <dbReference type="NCBI Taxonomy" id="449393"/>
    <lineage>
        <taxon>unclassified sequences</taxon>
        <taxon>metagenomes</taxon>
        <taxon>ecological metagenomes</taxon>
    </lineage>
</organism>